<reference evidence="1" key="1">
    <citation type="submission" date="2023-01" db="EMBL/GenBank/DDBJ databases">
        <authorList>
            <person name="Piombo E."/>
        </authorList>
    </citation>
    <scope>NUCLEOTIDE SEQUENCE</scope>
</reference>
<dbReference type="AlphaFoldDB" id="A0AA35PXW0"/>
<proteinExistence type="predicted"/>
<dbReference type="Proteomes" id="UP001160390">
    <property type="component" value="Unassembled WGS sequence"/>
</dbReference>
<evidence type="ECO:0000313" key="2">
    <source>
        <dbReference type="Proteomes" id="UP001160390"/>
    </source>
</evidence>
<dbReference type="EMBL" id="CABFNP030000521">
    <property type="protein sequence ID" value="CAI6037084.1"/>
    <property type="molecule type" value="Genomic_DNA"/>
</dbReference>
<gene>
    <name evidence="1" type="ORF">CCHLO57077_00015941</name>
</gene>
<name>A0AA35PXW0_9HYPO</name>
<evidence type="ECO:0000313" key="1">
    <source>
        <dbReference type="EMBL" id="CAI6037084.1"/>
    </source>
</evidence>
<sequence length="222" mass="23924">MTDKDICRDQYGSLGFARFCCPASQLLPTCTWRGHSSTGNCQPGCDTDEVELGSRRAGCRENHQSACCSASDVTKAYGECHWTDCLVEPKQACNGSFVVSSTLGCGGHQFCQNGYSRGLCGNDPSPAAFDTDCKWVPKAGHLKRGGSCPQDSIKLSLALGIHDVPGRNATCYGYSAYCCTETGPRFSKMDDLFTANSVNNFKTEINRYMRAVNATKRGECGG</sequence>
<comment type="caution">
    <text evidence="1">The sequence shown here is derived from an EMBL/GenBank/DDBJ whole genome shotgun (WGS) entry which is preliminary data.</text>
</comment>
<organism evidence="1 2">
    <name type="scientific">Clonostachys chloroleuca</name>
    <dbReference type="NCBI Taxonomy" id="1926264"/>
    <lineage>
        <taxon>Eukaryota</taxon>
        <taxon>Fungi</taxon>
        <taxon>Dikarya</taxon>
        <taxon>Ascomycota</taxon>
        <taxon>Pezizomycotina</taxon>
        <taxon>Sordariomycetes</taxon>
        <taxon>Hypocreomycetidae</taxon>
        <taxon>Hypocreales</taxon>
        <taxon>Bionectriaceae</taxon>
        <taxon>Clonostachys</taxon>
    </lineage>
</organism>
<protein>
    <submittedName>
        <fullName evidence="1">Uncharacterized protein</fullName>
    </submittedName>
</protein>
<keyword evidence="2" id="KW-1185">Reference proteome</keyword>
<accession>A0AA35PXW0</accession>